<evidence type="ECO:0000313" key="2">
    <source>
        <dbReference type="EMBL" id="KKN16877.1"/>
    </source>
</evidence>
<evidence type="ECO:0000256" key="1">
    <source>
        <dbReference type="SAM" id="Phobius"/>
    </source>
</evidence>
<keyword evidence="1" id="KW-0812">Transmembrane</keyword>
<protein>
    <submittedName>
        <fullName evidence="2">Uncharacterized protein</fullName>
    </submittedName>
</protein>
<sequence>MPWRFLIPIWLLCIGLSLIPSQGDVLDKLVTMIVFGVLGFCLGYEVLKHSK</sequence>
<proteinExistence type="predicted"/>
<keyword evidence="1" id="KW-0472">Membrane</keyword>
<keyword evidence="1" id="KW-1133">Transmembrane helix</keyword>
<comment type="caution">
    <text evidence="2">The sequence shown here is derived from an EMBL/GenBank/DDBJ whole genome shotgun (WGS) entry which is preliminary data.</text>
</comment>
<dbReference type="AlphaFoldDB" id="A0A0F9NXS0"/>
<reference evidence="2" key="1">
    <citation type="journal article" date="2015" name="Nature">
        <title>Complex archaea that bridge the gap between prokaryotes and eukaryotes.</title>
        <authorList>
            <person name="Spang A."/>
            <person name="Saw J.H."/>
            <person name="Jorgensen S.L."/>
            <person name="Zaremba-Niedzwiedzka K."/>
            <person name="Martijn J."/>
            <person name="Lind A.E."/>
            <person name="van Eijk R."/>
            <person name="Schleper C."/>
            <person name="Guy L."/>
            <person name="Ettema T.J."/>
        </authorList>
    </citation>
    <scope>NUCLEOTIDE SEQUENCE</scope>
</reference>
<organism evidence="2">
    <name type="scientific">marine sediment metagenome</name>
    <dbReference type="NCBI Taxonomy" id="412755"/>
    <lineage>
        <taxon>unclassified sequences</taxon>
        <taxon>metagenomes</taxon>
        <taxon>ecological metagenomes</taxon>
    </lineage>
</organism>
<accession>A0A0F9NXS0</accession>
<dbReference type="EMBL" id="LAZR01003572">
    <property type="protein sequence ID" value="KKN16877.1"/>
    <property type="molecule type" value="Genomic_DNA"/>
</dbReference>
<feature type="transmembrane region" description="Helical" evidence="1">
    <location>
        <begin position="31"/>
        <end position="47"/>
    </location>
</feature>
<name>A0A0F9NXS0_9ZZZZ</name>
<gene>
    <name evidence="2" type="ORF">LCGC14_0971390</name>
</gene>